<organism evidence="1">
    <name type="scientific">uncultured Solirubrobacteraceae bacterium</name>
    <dbReference type="NCBI Taxonomy" id="1162706"/>
    <lineage>
        <taxon>Bacteria</taxon>
        <taxon>Bacillati</taxon>
        <taxon>Actinomycetota</taxon>
        <taxon>Thermoleophilia</taxon>
        <taxon>Solirubrobacterales</taxon>
        <taxon>Solirubrobacteraceae</taxon>
        <taxon>environmental samples</taxon>
    </lineage>
</organism>
<dbReference type="Pfam" id="PF19663">
    <property type="entry name" value="DUF6166"/>
    <property type="match status" value="1"/>
</dbReference>
<dbReference type="EMBL" id="CADCVR010000079">
    <property type="protein sequence ID" value="CAA9509295.1"/>
    <property type="molecule type" value="Genomic_DNA"/>
</dbReference>
<accession>A0A6J4SZA3</accession>
<reference evidence="1" key="1">
    <citation type="submission" date="2020-02" db="EMBL/GenBank/DDBJ databases">
        <authorList>
            <person name="Meier V. D."/>
        </authorList>
    </citation>
    <scope>NUCLEOTIDE SEQUENCE</scope>
    <source>
        <strain evidence="1">AVDCRST_MAG53</strain>
    </source>
</reference>
<sequence>MEPHYVLRSRVRIDHVSADGIREVRAPSNSWRTDAWAWGYSGSGALSTAVALLSDVAHDLSDEENERHDLGTAFVSDVLNAAPRSKPFVIAVREVRGWLDDRRVAVVDRARAERAEESRTVTAEEWAQQLLEQLAEPQIGTWLMTYRTVHGEPDVT</sequence>
<dbReference type="AlphaFoldDB" id="A0A6J4SZA3"/>
<evidence type="ECO:0000313" key="1">
    <source>
        <dbReference type="EMBL" id="CAA9509295.1"/>
    </source>
</evidence>
<proteinExistence type="predicted"/>
<dbReference type="InterPro" id="IPR046164">
    <property type="entry name" value="DUF6166"/>
</dbReference>
<name>A0A6J4SZA3_9ACTN</name>
<gene>
    <name evidence="1" type="ORF">AVDCRST_MAG53-2840</name>
</gene>
<protein>
    <submittedName>
        <fullName evidence="1">Uncharacterized protein</fullName>
    </submittedName>
</protein>